<organism evidence="4 5">
    <name type="scientific">Hondaea fermentalgiana</name>
    <dbReference type="NCBI Taxonomy" id="2315210"/>
    <lineage>
        <taxon>Eukaryota</taxon>
        <taxon>Sar</taxon>
        <taxon>Stramenopiles</taxon>
        <taxon>Bigyra</taxon>
        <taxon>Labyrinthulomycetes</taxon>
        <taxon>Thraustochytrida</taxon>
        <taxon>Thraustochytriidae</taxon>
        <taxon>Hondaea</taxon>
    </lineage>
</organism>
<feature type="compositionally biased region" description="Polar residues" evidence="2">
    <location>
        <begin position="456"/>
        <end position="481"/>
    </location>
</feature>
<protein>
    <submittedName>
        <fullName evidence="4">Protein kinase, putative</fullName>
    </submittedName>
</protein>
<dbReference type="GO" id="GO:0016301">
    <property type="term" value="F:kinase activity"/>
    <property type="evidence" value="ECO:0007669"/>
    <property type="project" value="UniProtKB-KW"/>
</dbReference>
<feature type="region of interest" description="Disordered" evidence="2">
    <location>
        <begin position="294"/>
        <end position="320"/>
    </location>
</feature>
<evidence type="ECO:0000313" key="5">
    <source>
        <dbReference type="Proteomes" id="UP000241890"/>
    </source>
</evidence>
<name>A0A2R5GKL1_9STRA</name>
<feature type="compositionally biased region" description="Basic and acidic residues" evidence="2">
    <location>
        <begin position="302"/>
        <end position="320"/>
    </location>
</feature>
<feature type="compositionally biased region" description="Acidic residues" evidence="2">
    <location>
        <begin position="414"/>
        <end position="424"/>
    </location>
</feature>
<dbReference type="SUPFAM" id="SSF49879">
    <property type="entry name" value="SMAD/FHA domain"/>
    <property type="match status" value="1"/>
</dbReference>
<evidence type="ECO:0000256" key="1">
    <source>
        <dbReference type="SAM" id="Coils"/>
    </source>
</evidence>
<dbReference type="Gene3D" id="2.60.200.20">
    <property type="match status" value="1"/>
</dbReference>
<feature type="compositionally biased region" description="Low complexity" evidence="2">
    <location>
        <begin position="143"/>
        <end position="153"/>
    </location>
</feature>
<dbReference type="AlphaFoldDB" id="A0A2R5GKL1"/>
<feature type="coiled-coil region" evidence="1">
    <location>
        <begin position="168"/>
        <end position="291"/>
    </location>
</feature>
<dbReference type="PROSITE" id="PS50006">
    <property type="entry name" value="FHA_DOMAIN"/>
    <property type="match status" value="1"/>
</dbReference>
<dbReference type="InterPro" id="IPR008984">
    <property type="entry name" value="SMAD_FHA_dom_sf"/>
</dbReference>
<keyword evidence="1" id="KW-0175">Coiled coil</keyword>
<comment type="caution">
    <text evidence="4">The sequence shown here is derived from an EMBL/GenBank/DDBJ whole genome shotgun (WGS) entry which is preliminary data.</text>
</comment>
<feature type="region of interest" description="Disordered" evidence="2">
    <location>
        <begin position="139"/>
        <end position="160"/>
    </location>
</feature>
<evidence type="ECO:0000313" key="4">
    <source>
        <dbReference type="EMBL" id="GBG28821.1"/>
    </source>
</evidence>
<feature type="compositionally biased region" description="Acidic residues" evidence="2">
    <location>
        <begin position="525"/>
        <end position="539"/>
    </location>
</feature>
<gene>
    <name evidence="4" type="ORF">FCC1311_050422</name>
</gene>
<evidence type="ECO:0000256" key="2">
    <source>
        <dbReference type="SAM" id="MobiDB-lite"/>
    </source>
</evidence>
<dbReference type="SMART" id="SM00240">
    <property type="entry name" value="FHA"/>
    <property type="match status" value="1"/>
</dbReference>
<keyword evidence="4" id="KW-0808">Transferase</keyword>
<feature type="compositionally biased region" description="Basic and acidic residues" evidence="2">
    <location>
        <begin position="617"/>
        <end position="631"/>
    </location>
</feature>
<keyword evidence="4" id="KW-0418">Kinase</keyword>
<dbReference type="EMBL" id="BEYU01000049">
    <property type="protein sequence ID" value="GBG28821.1"/>
    <property type="molecule type" value="Genomic_DNA"/>
</dbReference>
<feature type="region of interest" description="Disordered" evidence="2">
    <location>
        <begin position="412"/>
        <end position="657"/>
    </location>
</feature>
<accession>A0A2R5GKL1</accession>
<dbReference type="OrthoDB" id="1305878at2759"/>
<feature type="domain" description="FHA" evidence="3">
    <location>
        <begin position="38"/>
        <end position="94"/>
    </location>
</feature>
<evidence type="ECO:0000259" key="3">
    <source>
        <dbReference type="PROSITE" id="PS50006"/>
    </source>
</evidence>
<dbReference type="InterPro" id="IPR000253">
    <property type="entry name" value="FHA_dom"/>
</dbReference>
<dbReference type="Pfam" id="PF00498">
    <property type="entry name" value="FHA"/>
    <property type="match status" value="1"/>
</dbReference>
<reference evidence="4 5" key="1">
    <citation type="submission" date="2017-12" db="EMBL/GenBank/DDBJ databases">
        <title>Sequencing, de novo assembly and annotation of complete genome of a new Thraustochytrid species, strain FCC1311.</title>
        <authorList>
            <person name="Sedici K."/>
            <person name="Godart F."/>
            <person name="Aiese Cigliano R."/>
            <person name="Sanseverino W."/>
            <person name="Barakat M."/>
            <person name="Ortet P."/>
            <person name="Marechal E."/>
            <person name="Cagnac O."/>
            <person name="Amato A."/>
        </authorList>
    </citation>
    <scope>NUCLEOTIDE SEQUENCE [LARGE SCALE GENOMIC DNA]</scope>
</reference>
<dbReference type="Proteomes" id="UP000241890">
    <property type="component" value="Unassembled WGS sequence"/>
</dbReference>
<proteinExistence type="predicted"/>
<keyword evidence="5" id="KW-1185">Reference proteome</keyword>
<dbReference type="InParanoid" id="A0A2R5GKL1"/>
<sequence>MAATEGAAWARLRHCMVNEAYEEVEVLQDEILDTHGDYVMGRDPSRSKLHLKEPIVSGQHCRIRMQRSRQGHGNAIFEIQDVSTNGTSVNRERLEKGRWRRLARGDKIVLSMHAKNSTAKTLHQFEFFPLSRKEAGDLAVSQSASANSATNSGTGAGDADSALQARHIEQLREMRKEFEASEVSMRQEHEKEIAELHRALEAEKARARESADAEQSVRARLEETRSQMEETQSALANERTAKERLELQLRGELQQVRAELETLVRKETNRANVLEENKALLEKELAREKLAKGAAEEGLAQAKRDLDAEKSRARQAHEGKLKARLQESLARAEFLEGKLARTDRAIQAAREHGHNTLRSAVEQMTKTLRAFGASNEANLEEIKGILGGPVVRASRQSLAPAEVAPRHVAATQANEEEDDDEMDEAPGTSASFGKAESGSDGPQDVETQVAGATQIPPASQTQVAPLQSAPSFALSDLTQESRAAENDHDGDDGTNENEGQALDSRPAEQEGQTKTQNGNNGEKQEENEDDDVDEDEDNENMSGNEQASPGNVKPRNAKKHDPDEENVNSNKGATAHSGNARLDQTPRQESRLLETSTPKVSLKTPKRKNISFLSPMSEERFSSQEDAESAKKKQRPLLMTTTCESDDDYDESNFSQS</sequence>